<evidence type="ECO:0000313" key="2">
    <source>
        <dbReference type="EMBL" id="TMI78988.1"/>
    </source>
</evidence>
<name>A0A537J602_9BACT</name>
<dbReference type="PANTHER" id="PTHR38011:SF11">
    <property type="entry name" value="2,5-DIAMINO-6-RIBOSYLAMINO-4(3H)-PYRIMIDINONE 5'-PHOSPHATE REDUCTASE"/>
    <property type="match status" value="1"/>
</dbReference>
<gene>
    <name evidence="2" type="ORF">E6H03_11080</name>
</gene>
<organism evidence="2 3">
    <name type="scientific">Candidatus Segetimicrobium genomatis</name>
    <dbReference type="NCBI Taxonomy" id="2569760"/>
    <lineage>
        <taxon>Bacteria</taxon>
        <taxon>Bacillati</taxon>
        <taxon>Candidatus Sysuimicrobiota</taxon>
        <taxon>Candidatus Sysuimicrobiia</taxon>
        <taxon>Candidatus Sysuimicrobiales</taxon>
        <taxon>Candidatus Segetimicrobiaceae</taxon>
        <taxon>Candidatus Segetimicrobium</taxon>
    </lineage>
</organism>
<evidence type="ECO:0000313" key="3">
    <source>
        <dbReference type="Proteomes" id="UP000318093"/>
    </source>
</evidence>
<dbReference type="EMBL" id="VBAN01000367">
    <property type="protein sequence ID" value="TMI78988.1"/>
    <property type="molecule type" value="Genomic_DNA"/>
</dbReference>
<dbReference type="Gene3D" id="3.40.430.10">
    <property type="entry name" value="Dihydrofolate Reductase, subunit A"/>
    <property type="match status" value="1"/>
</dbReference>
<dbReference type="InterPro" id="IPR024072">
    <property type="entry name" value="DHFR-like_dom_sf"/>
</dbReference>
<protein>
    <submittedName>
        <fullName evidence="2">Deaminase</fullName>
    </submittedName>
</protein>
<feature type="non-terminal residue" evidence="2">
    <location>
        <position position="1"/>
    </location>
</feature>
<feature type="domain" description="Bacterial bifunctional deaminase-reductase C-terminal" evidence="1">
    <location>
        <begin position="12"/>
        <end position="90"/>
    </location>
</feature>
<dbReference type="AlphaFoldDB" id="A0A537J602"/>
<dbReference type="InterPro" id="IPR002734">
    <property type="entry name" value="RibDG_C"/>
</dbReference>
<proteinExistence type="predicted"/>
<dbReference type="InterPro" id="IPR050765">
    <property type="entry name" value="Riboflavin_Biosynth_HTPR"/>
</dbReference>
<dbReference type="PANTHER" id="PTHR38011">
    <property type="entry name" value="DIHYDROFOLATE REDUCTASE FAMILY PROTEIN (AFU_ORTHOLOGUE AFUA_8G06820)"/>
    <property type="match status" value="1"/>
</dbReference>
<dbReference type="Pfam" id="PF01872">
    <property type="entry name" value="RibD_C"/>
    <property type="match status" value="1"/>
</dbReference>
<sequence length="100" mass="11069">TLHKGEWNNSKVLKGDVVTEVSDLRRALRGNIVVHGSARLVQTLIEHDLVDELRLMVFPVVLGTGKRLFGTPGDKKRLHLTESKTVGDGIDILIYKAGQK</sequence>
<comment type="caution">
    <text evidence="2">The sequence shown here is derived from an EMBL/GenBank/DDBJ whole genome shotgun (WGS) entry which is preliminary data.</text>
</comment>
<reference evidence="2 3" key="1">
    <citation type="journal article" date="2019" name="Nat. Microbiol.">
        <title>Mediterranean grassland soil C-N compound turnover is dependent on rainfall and depth, and is mediated by genomically divergent microorganisms.</title>
        <authorList>
            <person name="Diamond S."/>
            <person name="Andeer P.F."/>
            <person name="Li Z."/>
            <person name="Crits-Christoph A."/>
            <person name="Burstein D."/>
            <person name="Anantharaman K."/>
            <person name="Lane K.R."/>
            <person name="Thomas B.C."/>
            <person name="Pan C."/>
            <person name="Northen T.R."/>
            <person name="Banfield J.F."/>
        </authorList>
    </citation>
    <scope>NUCLEOTIDE SEQUENCE [LARGE SCALE GENOMIC DNA]</scope>
    <source>
        <strain evidence="2">NP_6</strain>
    </source>
</reference>
<dbReference type="GO" id="GO:0009231">
    <property type="term" value="P:riboflavin biosynthetic process"/>
    <property type="evidence" value="ECO:0007669"/>
    <property type="project" value="InterPro"/>
</dbReference>
<evidence type="ECO:0000259" key="1">
    <source>
        <dbReference type="Pfam" id="PF01872"/>
    </source>
</evidence>
<dbReference type="SUPFAM" id="SSF53597">
    <property type="entry name" value="Dihydrofolate reductase-like"/>
    <property type="match status" value="1"/>
</dbReference>
<dbReference type="Proteomes" id="UP000318093">
    <property type="component" value="Unassembled WGS sequence"/>
</dbReference>
<accession>A0A537J602</accession>
<dbReference type="GO" id="GO:0008703">
    <property type="term" value="F:5-amino-6-(5-phosphoribosylamino)uracil reductase activity"/>
    <property type="evidence" value="ECO:0007669"/>
    <property type="project" value="InterPro"/>
</dbReference>